<reference evidence="2" key="1">
    <citation type="submission" date="2015-10" db="EMBL/GenBank/DDBJ databases">
        <authorList>
            <person name="Lehtovirta-Morley L.E."/>
            <person name="Vieille C."/>
        </authorList>
    </citation>
    <scope>NUCLEOTIDE SEQUENCE [LARGE SCALE GENOMIC DNA]</scope>
</reference>
<organism evidence="1 2">
    <name type="scientific">Nitrosotalea devaniterrae</name>
    <dbReference type="NCBI Taxonomy" id="1078905"/>
    <lineage>
        <taxon>Archaea</taxon>
        <taxon>Nitrososphaerota</taxon>
        <taxon>Nitrososphaeria</taxon>
        <taxon>Nitrosotaleales</taxon>
        <taxon>Nitrosotaleaceae</taxon>
        <taxon>Nitrosotalea</taxon>
    </lineage>
</organism>
<dbReference type="EMBL" id="LN890280">
    <property type="protein sequence ID" value="CUR51201.1"/>
    <property type="molecule type" value="Genomic_DNA"/>
</dbReference>
<evidence type="ECO:0000313" key="2">
    <source>
        <dbReference type="Proteomes" id="UP000196239"/>
    </source>
</evidence>
<dbReference type="KEGG" id="ndv:NDEV_0436"/>
<dbReference type="AlphaFoldDB" id="A0A128A1I5"/>
<evidence type="ECO:0000313" key="1">
    <source>
        <dbReference type="EMBL" id="CUR51201.1"/>
    </source>
</evidence>
<dbReference type="Proteomes" id="UP000196239">
    <property type="component" value="Chromosome 1"/>
</dbReference>
<keyword evidence="2" id="KW-1185">Reference proteome</keyword>
<name>A0A128A1I5_9ARCH</name>
<accession>A0A128A1I5</accession>
<protein>
    <submittedName>
        <fullName evidence="1">Uncharacterized protein</fullName>
    </submittedName>
</protein>
<gene>
    <name evidence="1" type="ORF">NDEV_0436</name>
</gene>
<sequence>MKYASTSRNRFNMGKQLVEKLLFLSRIDQYVDNAHKQGNKQAELSLKILKAIEQKNANMLQDFLVAEKSMN</sequence>
<proteinExistence type="predicted"/>